<evidence type="ECO:0000313" key="3">
    <source>
        <dbReference type="Proteomes" id="UP000247569"/>
    </source>
</evidence>
<dbReference type="OrthoDB" id="3577181at2"/>
<dbReference type="PANTHER" id="PTHR34989">
    <property type="entry name" value="PROTEIN HDED"/>
    <property type="match status" value="1"/>
</dbReference>
<comment type="caution">
    <text evidence="2">The sequence shown here is derived from an EMBL/GenBank/DDBJ whole genome shotgun (WGS) entry which is preliminary data.</text>
</comment>
<dbReference type="PANTHER" id="PTHR34989:SF1">
    <property type="entry name" value="PROTEIN HDED"/>
    <property type="match status" value="1"/>
</dbReference>
<dbReference type="AlphaFoldDB" id="A0A318KYW0"/>
<evidence type="ECO:0000313" key="2">
    <source>
        <dbReference type="EMBL" id="PXX71034.1"/>
    </source>
</evidence>
<keyword evidence="3" id="KW-1185">Reference proteome</keyword>
<organism evidence="2 3">
    <name type="scientific">Nocardia tenerifensis</name>
    <dbReference type="NCBI Taxonomy" id="228006"/>
    <lineage>
        <taxon>Bacteria</taxon>
        <taxon>Bacillati</taxon>
        <taxon>Actinomycetota</taxon>
        <taxon>Actinomycetes</taxon>
        <taxon>Mycobacteriales</taxon>
        <taxon>Nocardiaceae</taxon>
        <taxon>Nocardia</taxon>
    </lineage>
</organism>
<dbReference type="InterPro" id="IPR052712">
    <property type="entry name" value="Acid_resist_chaperone_HdeD"/>
</dbReference>
<dbReference type="Pfam" id="PF03729">
    <property type="entry name" value="DUF308"/>
    <property type="match status" value="2"/>
</dbReference>
<feature type="transmembrane region" description="Helical" evidence="1">
    <location>
        <begin position="98"/>
        <end position="122"/>
    </location>
</feature>
<gene>
    <name evidence="2" type="ORF">DFR70_101455</name>
</gene>
<feature type="transmembrane region" description="Helical" evidence="1">
    <location>
        <begin position="134"/>
        <end position="154"/>
    </location>
</feature>
<feature type="transmembrane region" description="Helical" evidence="1">
    <location>
        <begin position="21"/>
        <end position="39"/>
    </location>
</feature>
<keyword evidence="1" id="KW-0812">Transmembrane</keyword>
<dbReference type="InterPro" id="IPR005325">
    <property type="entry name" value="DUF308_memb"/>
</dbReference>
<reference evidence="2 3" key="1">
    <citation type="submission" date="2018-05" db="EMBL/GenBank/DDBJ databases">
        <title>Genomic Encyclopedia of Type Strains, Phase IV (KMG-IV): sequencing the most valuable type-strain genomes for metagenomic binning, comparative biology and taxonomic classification.</title>
        <authorList>
            <person name="Goeker M."/>
        </authorList>
    </citation>
    <scope>NUCLEOTIDE SEQUENCE [LARGE SCALE GENOMIC DNA]</scope>
    <source>
        <strain evidence="2 3">DSM 44704</strain>
    </source>
</reference>
<feature type="transmembrane region" description="Helical" evidence="1">
    <location>
        <begin position="45"/>
        <end position="67"/>
    </location>
</feature>
<accession>A0A318KYW0</accession>
<dbReference type="Proteomes" id="UP000247569">
    <property type="component" value="Unassembled WGS sequence"/>
</dbReference>
<keyword evidence="1" id="KW-0472">Membrane</keyword>
<proteinExistence type="predicted"/>
<feature type="transmembrane region" description="Helical" evidence="1">
    <location>
        <begin position="160"/>
        <end position="182"/>
    </location>
</feature>
<dbReference type="EMBL" id="QJKF01000001">
    <property type="protein sequence ID" value="PXX71034.1"/>
    <property type="molecule type" value="Genomic_DNA"/>
</dbReference>
<feature type="transmembrane region" description="Helical" evidence="1">
    <location>
        <begin position="74"/>
        <end position="92"/>
    </location>
</feature>
<name>A0A318KYW0_9NOCA</name>
<protein>
    <submittedName>
        <fullName evidence="2">Uncharacterized membrane protein HdeD (DUF308 family)</fullName>
    </submittedName>
</protein>
<keyword evidence="1" id="KW-1133">Transmembrane helix</keyword>
<evidence type="ECO:0000256" key="1">
    <source>
        <dbReference type="SAM" id="Phobius"/>
    </source>
</evidence>
<dbReference type="RefSeq" id="WP_040735548.1">
    <property type="nucleotide sequence ID" value="NZ_QJKF01000001.1"/>
</dbReference>
<sequence length="200" mass="20948">MTTNSVLEGPLQSLARSAWQTVLVTGLLSVVLGVIILVWPDVTLVAAGVLFGIYLVVSGFLQLLAAFGAPASTGMRVLAFISGVLSIAIGVFCFRDELISILLLAIWIGIGWLFRGVSAVVIGLSEPEAPGRWLAVFFGVLTVIAGIVLIAWPLTSVATLAIVVGVWLIVLGIMEIIVAFGVRKDAKAMRGVATGAHARI</sequence>
<dbReference type="GO" id="GO:0005886">
    <property type="term" value="C:plasma membrane"/>
    <property type="evidence" value="ECO:0007669"/>
    <property type="project" value="TreeGrafter"/>
</dbReference>